<dbReference type="EMBL" id="BGZK01001033">
    <property type="protein sequence ID" value="GBP69206.1"/>
    <property type="molecule type" value="Genomic_DNA"/>
</dbReference>
<dbReference type="Proteomes" id="UP000299102">
    <property type="component" value="Unassembled WGS sequence"/>
</dbReference>
<keyword evidence="3" id="KW-1185">Reference proteome</keyword>
<name>A0A4C1XZY6_EUMVA</name>
<gene>
    <name evidence="2" type="ORF">EVAR_54165_1</name>
</gene>
<protein>
    <submittedName>
        <fullName evidence="2">Uncharacterized protein</fullName>
    </submittedName>
</protein>
<feature type="compositionally biased region" description="Polar residues" evidence="1">
    <location>
        <begin position="52"/>
        <end position="68"/>
    </location>
</feature>
<comment type="caution">
    <text evidence="2">The sequence shown here is derived from an EMBL/GenBank/DDBJ whole genome shotgun (WGS) entry which is preliminary data.</text>
</comment>
<reference evidence="2 3" key="1">
    <citation type="journal article" date="2019" name="Commun. Biol.">
        <title>The bagworm genome reveals a unique fibroin gene that provides high tensile strength.</title>
        <authorList>
            <person name="Kono N."/>
            <person name="Nakamura H."/>
            <person name="Ohtoshi R."/>
            <person name="Tomita M."/>
            <person name="Numata K."/>
            <person name="Arakawa K."/>
        </authorList>
    </citation>
    <scope>NUCLEOTIDE SEQUENCE [LARGE SCALE GENOMIC DNA]</scope>
</reference>
<evidence type="ECO:0000256" key="1">
    <source>
        <dbReference type="SAM" id="MobiDB-lite"/>
    </source>
</evidence>
<evidence type="ECO:0000313" key="2">
    <source>
        <dbReference type="EMBL" id="GBP69206.1"/>
    </source>
</evidence>
<evidence type="ECO:0000313" key="3">
    <source>
        <dbReference type="Proteomes" id="UP000299102"/>
    </source>
</evidence>
<feature type="compositionally biased region" description="Pro residues" evidence="1">
    <location>
        <begin position="23"/>
        <end position="33"/>
    </location>
</feature>
<feature type="region of interest" description="Disordered" evidence="1">
    <location>
        <begin position="1"/>
        <end position="34"/>
    </location>
</feature>
<feature type="region of interest" description="Disordered" evidence="1">
    <location>
        <begin position="52"/>
        <end position="99"/>
    </location>
</feature>
<feature type="compositionally biased region" description="Basic residues" evidence="1">
    <location>
        <begin position="1"/>
        <end position="19"/>
    </location>
</feature>
<accession>A0A4C1XZY6</accession>
<proteinExistence type="predicted"/>
<dbReference type="AlphaFoldDB" id="A0A4C1XZY6"/>
<organism evidence="2 3">
    <name type="scientific">Eumeta variegata</name>
    <name type="common">Bagworm moth</name>
    <name type="synonym">Eumeta japonica</name>
    <dbReference type="NCBI Taxonomy" id="151549"/>
    <lineage>
        <taxon>Eukaryota</taxon>
        <taxon>Metazoa</taxon>
        <taxon>Ecdysozoa</taxon>
        <taxon>Arthropoda</taxon>
        <taxon>Hexapoda</taxon>
        <taxon>Insecta</taxon>
        <taxon>Pterygota</taxon>
        <taxon>Neoptera</taxon>
        <taxon>Endopterygota</taxon>
        <taxon>Lepidoptera</taxon>
        <taxon>Glossata</taxon>
        <taxon>Ditrysia</taxon>
        <taxon>Tineoidea</taxon>
        <taxon>Psychidae</taxon>
        <taxon>Oiketicinae</taxon>
        <taxon>Eumeta</taxon>
    </lineage>
</organism>
<sequence length="154" mass="16498">MILVSRRRPHASTRGKTFRNHTPPAPAPAPAPAPLADNTCASELISFKEAAHNTQSATNSNQIGNGTETARKNTVYFRAGGSPTRASSPPPCAGGGSKQRGPFECMLVNTLREKIFIQESFGAIIAPVRNTLTQEVRCDETSPEDTFALPLTFC</sequence>